<evidence type="ECO:0000256" key="4">
    <source>
        <dbReference type="ARBA" id="ARBA00022777"/>
    </source>
</evidence>
<keyword evidence="4 8" id="KW-0418">Kinase</keyword>
<comment type="catalytic activity">
    <reaction evidence="6 8">
        <text>dCMP + ATP = dCDP + ADP</text>
        <dbReference type="Rhea" id="RHEA:25094"/>
        <dbReference type="ChEBI" id="CHEBI:30616"/>
        <dbReference type="ChEBI" id="CHEBI:57566"/>
        <dbReference type="ChEBI" id="CHEBI:58593"/>
        <dbReference type="ChEBI" id="CHEBI:456216"/>
        <dbReference type="EC" id="2.7.4.25"/>
    </reaction>
</comment>
<dbReference type="OrthoDB" id="9807434at2"/>
<dbReference type="Gene3D" id="3.40.50.300">
    <property type="entry name" value="P-loop containing nucleotide triphosphate hydrolases"/>
    <property type="match status" value="1"/>
</dbReference>
<proteinExistence type="inferred from homology"/>
<comment type="caution">
    <text evidence="10">The sequence shown here is derived from an EMBL/GenBank/DDBJ whole genome shotgun (WGS) entry which is preliminary data.</text>
</comment>
<dbReference type="InterPro" id="IPR003136">
    <property type="entry name" value="Cytidylate_kin"/>
</dbReference>
<evidence type="ECO:0000256" key="5">
    <source>
        <dbReference type="ARBA" id="ARBA00022840"/>
    </source>
</evidence>
<dbReference type="EMBL" id="WBVQ01000001">
    <property type="protein sequence ID" value="KAB2817025.1"/>
    <property type="molecule type" value="Genomic_DNA"/>
</dbReference>
<feature type="domain" description="Cytidylate kinase" evidence="9">
    <location>
        <begin position="7"/>
        <end position="218"/>
    </location>
</feature>
<dbReference type="GO" id="GO:0005524">
    <property type="term" value="F:ATP binding"/>
    <property type="evidence" value="ECO:0007669"/>
    <property type="project" value="UniProtKB-UniRule"/>
</dbReference>
<dbReference type="Pfam" id="PF02224">
    <property type="entry name" value="Cytidylate_kin"/>
    <property type="match status" value="1"/>
</dbReference>
<evidence type="ECO:0000313" key="10">
    <source>
        <dbReference type="EMBL" id="KAB2817025.1"/>
    </source>
</evidence>
<name>A0A6L3ZHR2_9FLAO</name>
<dbReference type="NCBIfam" id="TIGR00017">
    <property type="entry name" value="cmk"/>
    <property type="match status" value="1"/>
</dbReference>
<dbReference type="GO" id="GO:0006220">
    <property type="term" value="P:pyrimidine nucleotide metabolic process"/>
    <property type="evidence" value="ECO:0007669"/>
    <property type="project" value="UniProtKB-UniRule"/>
</dbReference>
<dbReference type="GO" id="GO:0036431">
    <property type="term" value="F:dCMP kinase activity"/>
    <property type="evidence" value="ECO:0007669"/>
    <property type="project" value="InterPro"/>
</dbReference>
<dbReference type="InterPro" id="IPR027417">
    <property type="entry name" value="P-loop_NTPase"/>
</dbReference>
<protein>
    <recommendedName>
        <fullName evidence="8">Cytidylate kinase</fullName>
        <shortName evidence="8">CK</shortName>
        <ecNumber evidence="8">2.7.4.25</ecNumber>
    </recommendedName>
    <alternativeName>
        <fullName evidence="8">Cytidine monophosphate kinase</fullName>
        <shortName evidence="8">CMP kinase</shortName>
    </alternativeName>
</protein>
<dbReference type="HAMAP" id="MF_00238">
    <property type="entry name" value="Cytidyl_kinase_type1"/>
    <property type="match status" value="1"/>
</dbReference>
<keyword evidence="11" id="KW-1185">Reference proteome</keyword>
<dbReference type="GO" id="GO:0005829">
    <property type="term" value="C:cytosol"/>
    <property type="evidence" value="ECO:0007669"/>
    <property type="project" value="TreeGrafter"/>
</dbReference>
<feature type="binding site" evidence="8">
    <location>
        <begin position="11"/>
        <end position="19"/>
    </location>
    <ligand>
        <name>ATP</name>
        <dbReference type="ChEBI" id="CHEBI:30616"/>
    </ligand>
</feature>
<evidence type="ECO:0000256" key="6">
    <source>
        <dbReference type="ARBA" id="ARBA00047615"/>
    </source>
</evidence>
<keyword evidence="2 8" id="KW-0808">Transferase</keyword>
<dbReference type="GO" id="GO:0015949">
    <property type="term" value="P:nucleobase-containing small molecule interconversion"/>
    <property type="evidence" value="ECO:0007669"/>
    <property type="project" value="TreeGrafter"/>
</dbReference>
<accession>A0A6L3ZHR2</accession>
<comment type="subcellular location">
    <subcellularLocation>
        <location evidence="8">Cytoplasm</location>
    </subcellularLocation>
</comment>
<evidence type="ECO:0000313" key="11">
    <source>
        <dbReference type="Proteomes" id="UP000484164"/>
    </source>
</evidence>
<evidence type="ECO:0000256" key="2">
    <source>
        <dbReference type="ARBA" id="ARBA00022679"/>
    </source>
</evidence>
<sequence>MSVSITIAIDGHSSTGKSTLAKRLASSLSYLYVDTGAMYRCATLCALNAQLLTDLNHLDSDAIAEAVRNCEIGFVRGENGSNRATLNGVDVEDEIRTMGVSSKVSYVSAIPAVRANLVEQQQKMGQAGGVVMDGRDIGTVVFPNAELKIFMTARSEVRAQRRYEELLAKGEEVSFAEVAENLQERDVIDSNREVGPLVAADDARLLDNSDITLDEQFKIALSWAHIEIEKRGEE</sequence>
<evidence type="ECO:0000259" key="9">
    <source>
        <dbReference type="Pfam" id="PF02224"/>
    </source>
</evidence>
<keyword evidence="5 8" id="KW-0067">ATP-binding</keyword>
<dbReference type="EC" id="2.7.4.25" evidence="8"/>
<comment type="similarity">
    <text evidence="1 8">Belongs to the cytidylate kinase family. Type 1 subfamily.</text>
</comment>
<evidence type="ECO:0000256" key="8">
    <source>
        <dbReference type="HAMAP-Rule" id="MF_00238"/>
    </source>
</evidence>
<organism evidence="10 11">
    <name type="scientific">Phaeocystidibacter marisrubri</name>
    <dbReference type="NCBI Taxonomy" id="1577780"/>
    <lineage>
        <taxon>Bacteria</taxon>
        <taxon>Pseudomonadati</taxon>
        <taxon>Bacteroidota</taxon>
        <taxon>Flavobacteriia</taxon>
        <taxon>Flavobacteriales</taxon>
        <taxon>Phaeocystidibacteraceae</taxon>
        <taxon>Phaeocystidibacter</taxon>
    </lineage>
</organism>
<dbReference type="RefSeq" id="WP_151691597.1">
    <property type="nucleotide sequence ID" value="NZ_BMGX01000002.1"/>
</dbReference>
<comment type="catalytic activity">
    <reaction evidence="7 8">
        <text>CMP + ATP = CDP + ADP</text>
        <dbReference type="Rhea" id="RHEA:11600"/>
        <dbReference type="ChEBI" id="CHEBI:30616"/>
        <dbReference type="ChEBI" id="CHEBI:58069"/>
        <dbReference type="ChEBI" id="CHEBI:60377"/>
        <dbReference type="ChEBI" id="CHEBI:456216"/>
        <dbReference type="EC" id="2.7.4.25"/>
    </reaction>
</comment>
<reference evidence="10 11" key="1">
    <citation type="submission" date="2019-10" db="EMBL/GenBank/DDBJ databases">
        <title>Genome sequence of Phaeocystidibacter marisrubri JCM30614 (type strain).</title>
        <authorList>
            <person name="Bowman J.P."/>
        </authorList>
    </citation>
    <scope>NUCLEOTIDE SEQUENCE [LARGE SCALE GENOMIC DNA]</scope>
    <source>
        <strain evidence="10 11">JCM 30614</strain>
    </source>
</reference>
<dbReference type="SUPFAM" id="SSF52540">
    <property type="entry name" value="P-loop containing nucleoside triphosphate hydrolases"/>
    <property type="match status" value="1"/>
</dbReference>
<dbReference type="PANTHER" id="PTHR21299:SF2">
    <property type="entry name" value="CYTIDYLATE KINASE"/>
    <property type="match status" value="1"/>
</dbReference>
<gene>
    <name evidence="8" type="primary">cmk</name>
    <name evidence="10" type="ORF">F8C82_01125</name>
</gene>
<dbReference type="PANTHER" id="PTHR21299">
    <property type="entry name" value="CYTIDYLATE KINASE/PANTOATE-BETA-ALANINE LIGASE"/>
    <property type="match status" value="1"/>
</dbReference>
<dbReference type="CDD" id="cd02020">
    <property type="entry name" value="CMPK"/>
    <property type="match status" value="1"/>
</dbReference>
<dbReference type="InterPro" id="IPR011994">
    <property type="entry name" value="Cytidylate_kinase_dom"/>
</dbReference>
<evidence type="ECO:0000256" key="7">
    <source>
        <dbReference type="ARBA" id="ARBA00048478"/>
    </source>
</evidence>
<dbReference type="Proteomes" id="UP000484164">
    <property type="component" value="Unassembled WGS sequence"/>
</dbReference>
<evidence type="ECO:0000256" key="3">
    <source>
        <dbReference type="ARBA" id="ARBA00022741"/>
    </source>
</evidence>
<keyword evidence="3 8" id="KW-0547">Nucleotide-binding</keyword>
<evidence type="ECO:0000256" key="1">
    <source>
        <dbReference type="ARBA" id="ARBA00009427"/>
    </source>
</evidence>
<keyword evidence="8" id="KW-0963">Cytoplasm</keyword>
<dbReference type="AlphaFoldDB" id="A0A6L3ZHR2"/>